<evidence type="ECO:0000313" key="2">
    <source>
        <dbReference type="Proteomes" id="UP000271193"/>
    </source>
</evidence>
<accession>A0A3G6TB34</accession>
<name>A0A3G6TB34_9FLAO</name>
<dbReference type="EMBL" id="CP033932">
    <property type="protein sequence ID" value="AZB23250.1"/>
    <property type="molecule type" value="Genomic_DNA"/>
</dbReference>
<sequence length="69" mass="7930">MEVVLKSFPQIMYVAIYAGILVSKIKNLRYLLNQRAQYLSDVADNADDILKVSKSVLLIFNHYAFFVFA</sequence>
<gene>
    <name evidence="1" type="ORF">EG339_00770</name>
</gene>
<keyword evidence="2" id="KW-1185">Reference proteome</keyword>
<evidence type="ECO:0000313" key="1">
    <source>
        <dbReference type="EMBL" id="AZB23250.1"/>
    </source>
</evidence>
<proteinExistence type="predicted"/>
<dbReference type="AlphaFoldDB" id="A0A3G6TB34"/>
<organism evidence="1 2">
    <name type="scientific">Chryseobacterium bernardetii</name>
    <dbReference type="NCBI Taxonomy" id="1241978"/>
    <lineage>
        <taxon>Bacteria</taxon>
        <taxon>Pseudomonadati</taxon>
        <taxon>Bacteroidota</taxon>
        <taxon>Flavobacteriia</taxon>
        <taxon>Flavobacteriales</taxon>
        <taxon>Weeksellaceae</taxon>
        <taxon>Chryseobacterium group</taxon>
        <taxon>Chryseobacterium</taxon>
    </lineage>
</organism>
<dbReference type="KEGG" id="cben:EG339_00770"/>
<dbReference type="Proteomes" id="UP000271193">
    <property type="component" value="Chromosome"/>
</dbReference>
<reference evidence="2" key="1">
    <citation type="submission" date="2018-11" db="EMBL/GenBank/DDBJ databases">
        <title>Proposal to divide the Flavobacteriaceae and reorganize its genera based on Amino Acid Identity values calculated from whole genome sequences.</title>
        <authorList>
            <person name="Nicholson A.C."/>
            <person name="Gulvik C.A."/>
            <person name="Whitney A.M."/>
            <person name="Humrighouse B.W."/>
            <person name="Bell M."/>
            <person name="Holmes B."/>
            <person name="Steigerwalt A.G."/>
            <person name="Villarma A."/>
            <person name="Sheth M."/>
            <person name="Batra D."/>
            <person name="Pryor J."/>
            <person name="Bernardet J.-F."/>
            <person name="Hugo C."/>
            <person name="Kampfer P."/>
            <person name="Newman J."/>
            <person name="McQuiston J.R."/>
        </authorList>
    </citation>
    <scope>NUCLEOTIDE SEQUENCE [LARGE SCALE GENOMIC DNA]</scope>
    <source>
        <strain evidence="2">G0229</strain>
    </source>
</reference>
<protein>
    <submittedName>
        <fullName evidence="1">Uncharacterized protein</fullName>
    </submittedName>
</protein>